<evidence type="ECO:0000256" key="1">
    <source>
        <dbReference type="SAM" id="MobiDB-lite"/>
    </source>
</evidence>
<keyword evidence="2" id="KW-1133">Transmembrane helix</keyword>
<protein>
    <recommendedName>
        <fullName evidence="3">Endonuclease/exonuclease/phosphatase domain-containing protein</fullName>
    </recommendedName>
</protein>
<dbReference type="EMBL" id="KV918931">
    <property type="protein sequence ID" value="OSX74798.1"/>
    <property type="molecule type" value="Genomic_DNA"/>
</dbReference>
<feature type="compositionally biased region" description="Pro residues" evidence="1">
    <location>
        <begin position="49"/>
        <end position="61"/>
    </location>
</feature>
<accession>A0A1X6P1R0</accession>
<dbReference type="PANTHER" id="PTHR12121:SF31">
    <property type="entry name" value="FAMILY PROTEIN, PUTATIVE, EXPRESSED-RELATED"/>
    <property type="match status" value="1"/>
</dbReference>
<keyword evidence="5" id="KW-1185">Reference proteome</keyword>
<dbReference type="AlphaFoldDB" id="A0A1X6P1R0"/>
<feature type="domain" description="Endonuclease/exonuclease/phosphatase" evidence="3">
    <location>
        <begin position="302"/>
        <end position="505"/>
    </location>
</feature>
<dbReference type="InterPro" id="IPR005135">
    <property type="entry name" value="Endo/exonuclease/phosphatase"/>
</dbReference>
<evidence type="ECO:0000259" key="3">
    <source>
        <dbReference type="Pfam" id="PF03372"/>
    </source>
</evidence>
<dbReference type="InterPro" id="IPR050410">
    <property type="entry name" value="CCR4/nocturin_mRNA_transcr"/>
</dbReference>
<feature type="compositionally biased region" description="Basic residues" evidence="1">
    <location>
        <begin position="109"/>
        <end position="131"/>
    </location>
</feature>
<feature type="region of interest" description="Disordered" evidence="1">
    <location>
        <begin position="242"/>
        <end position="302"/>
    </location>
</feature>
<evidence type="ECO:0000256" key="2">
    <source>
        <dbReference type="SAM" id="Phobius"/>
    </source>
</evidence>
<feature type="compositionally biased region" description="Low complexity" evidence="1">
    <location>
        <begin position="259"/>
        <end position="276"/>
    </location>
</feature>
<feature type="compositionally biased region" description="Low complexity" evidence="1">
    <location>
        <begin position="166"/>
        <end position="182"/>
    </location>
</feature>
<sequence length="527" mass="54330">MSPNHCDDEGAPKRAPAPPVLRGAAPPPTVTAARRAWRRRARAAAPAARRPPPHPTRPPARPAAHGAPLGGRHRWATDRPTHPPPGGAVDRPSDRPAAARGGGPVATRGARRPPARQWRRPVRPSTRRCLSRPRPATAALFFYFFFFLAPAPPLAHHGVARPLLSGRSRPAPRPSRLSPLLRVTQPAPPPPPPPHPTPPLLPRAPAPPDAAVMALPTHLTVATFNLLAPCYKRMTPAAVAAATADEEGDAGDPPPEQQRAAADGVPAGTAAAAAAAADHHPDRPTASTPWPSRPRRPREGDAPALWRPRLAALVGELGALDPPPDVLCLQEWWFDPPYADALAAALGGAYTLTTARRPGKDDGLAVAVRRPLGIAAAASWRLVDGDDRVALLVAIAAPPAAGGGGGGSGGGGGGGGAVAPSPSPLVVIVNTHLTFPHGVGDGVMRLQQVAALTDVVDGWVNEAARREAAPVLVVGDFNGEADDAVAAHLVARDYVNCWEALRGRGGGGGCRLAPAVVPATTATAGTW</sequence>
<feature type="transmembrane region" description="Helical" evidence="2">
    <location>
        <begin position="136"/>
        <end position="155"/>
    </location>
</feature>
<keyword evidence="2" id="KW-0812">Transmembrane</keyword>
<dbReference type="Pfam" id="PF03372">
    <property type="entry name" value="Exo_endo_phos"/>
    <property type="match status" value="1"/>
</dbReference>
<feature type="region of interest" description="Disordered" evidence="1">
    <location>
        <begin position="1"/>
        <end position="131"/>
    </location>
</feature>
<dbReference type="Gene3D" id="3.60.10.10">
    <property type="entry name" value="Endonuclease/exonuclease/phosphatase"/>
    <property type="match status" value="1"/>
</dbReference>
<evidence type="ECO:0000313" key="5">
    <source>
        <dbReference type="Proteomes" id="UP000218209"/>
    </source>
</evidence>
<feature type="compositionally biased region" description="Pro residues" evidence="1">
    <location>
        <begin position="186"/>
        <end position="205"/>
    </location>
</feature>
<name>A0A1X6P1R0_PORUM</name>
<feature type="compositionally biased region" description="Basic and acidic residues" evidence="1">
    <location>
        <begin position="1"/>
        <end position="12"/>
    </location>
</feature>
<reference evidence="4 5" key="1">
    <citation type="submission" date="2017-03" db="EMBL/GenBank/DDBJ databases">
        <title>WGS assembly of Porphyra umbilicalis.</title>
        <authorList>
            <person name="Brawley S.H."/>
            <person name="Blouin N.A."/>
            <person name="Ficko-Blean E."/>
            <person name="Wheeler G.L."/>
            <person name="Lohr M."/>
            <person name="Goodson H.V."/>
            <person name="Jenkins J.W."/>
            <person name="Blaby-Haas C.E."/>
            <person name="Helliwell K.E."/>
            <person name="Chan C."/>
            <person name="Marriage T."/>
            <person name="Bhattacharya D."/>
            <person name="Klein A.S."/>
            <person name="Badis Y."/>
            <person name="Brodie J."/>
            <person name="Cao Y."/>
            <person name="Collen J."/>
            <person name="Dittami S.M."/>
            <person name="Gachon C.M."/>
            <person name="Green B.R."/>
            <person name="Karpowicz S."/>
            <person name="Kim J.W."/>
            <person name="Kudahl U."/>
            <person name="Lin S."/>
            <person name="Michel G."/>
            <person name="Mittag M."/>
            <person name="Olson B.J."/>
            <person name="Pangilinan J."/>
            <person name="Peng Y."/>
            <person name="Qiu H."/>
            <person name="Shu S."/>
            <person name="Singer J.T."/>
            <person name="Smith A.G."/>
            <person name="Sprecher B.N."/>
            <person name="Wagner V."/>
            <person name="Wang W."/>
            <person name="Wang Z.-Y."/>
            <person name="Yan J."/>
            <person name="Yarish C."/>
            <person name="Zoeuner-Riek S."/>
            <person name="Zhuang Y."/>
            <person name="Zou Y."/>
            <person name="Lindquist E.A."/>
            <person name="Grimwood J."/>
            <person name="Barry K."/>
            <person name="Rokhsar D.S."/>
            <person name="Schmutz J."/>
            <person name="Stiller J.W."/>
            <person name="Grossman A.R."/>
            <person name="Prochnik S.E."/>
        </authorList>
    </citation>
    <scope>NUCLEOTIDE SEQUENCE [LARGE SCALE GENOMIC DNA]</scope>
    <source>
        <strain evidence="4">4086291</strain>
    </source>
</reference>
<gene>
    <name evidence="4" type="ORF">BU14_0268s0039</name>
</gene>
<keyword evidence="2" id="KW-0472">Membrane</keyword>
<dbReference type="OrthoDB" id="5941at2759"/>
<dbReference type="GO" id="GO:0000175">
    <property type="term" value="F:3'-5'-RNA exonuclease activity"/>
    <property type="evidence" value="ECO:0007669"/>
    <property type="project" value="TreeGrafter"/>
</dbReference>
<dbReference type="Proteomes" id="UP000218209">
    <property type="component" value="Unassembled WGS sequence"/>
</dbReference>
<dbReference type="PANTHER" id="PTHR12121">
    <property type="entry name" value="CARBON CATABOLITE REPRESSOR PROTEIN 4"/>
    <property type="match status" value="1"/>
</dbReference>
<dbReference type="InterPro" id="IPR036691">
    <property type="entry name" value="Endo/exonu/phosph_ase_sf"/>
</dbReference>
<dbReference type="SUPFAM" id="SSF56219">
    <property type="entry name" value="DNase I-like"/>
    <property type="match status" value="1"/>
</dbReference>
<feature type="compositionally biased region" description="Pro residues" evidence="1">
    <location>
        <begin position="15"/>
        <end position="29"/>
    </location>
</feature>
<organism evidence="4 5">
    <name type="scientific">Porphyra umbilicalis</name>
    <name type="common">Purple laver</name>
    <name type="synonym">Red alga</name>
    <dbReference type="NCBI Taxonomy" id="2786"/>
    <lineage>
        <taxon>Eukaryota</taxon>
        <taxon>Rhodophyta</taxon>
        <taxon>Bangiophyceae</taxon>
        <taxon>Bangiales</taxon>
        <taxon>Bangiaceae</taxon>
        <taxon>Porphyra</taxon>
    </lineage>
</organism>
<evidence type="ECO:0000313" key="4">
    <source>
        <dbReference type="EMBL" id="OSX74798.1"/>
    </source>
</evidence>
<proteinExistence type="predicted"/>
<feature type="region of interest" description="Disordered" evidence="1">
    <location>
        <begin position="166"/>
        <end position="205"/>
    </location>
</feature>